<evidence type="ECO:0000313" key="1">
    <source>
        <dbReference type="EMBL" id="KMP00537.1"/>
    </source>
</evidence>
<reference evidence="2" key="1">
    <citation type="journal article" date="2010" name="Genome Res.">
        <title>Population genomic sequencing of Coccidioides fungi reveals recent hybridization and transposon control.</title>
        <authorList>
            <person name="Neafsey D.E."/>
            <person name="Barker B.M."/>
            <person name="Sharpton T.J."/>
            <person name="Stajich J.E."/>
            <person name="Park D.J."/>
            <person name="Whiston E."/>
            <person name="Hung C.-Y."/>
            <person name="McMahan C."/>
            <person name="White J."/>
            <person name="Sykes S."/>
            <person name="Heiman D."/>
            <person name="Young S."/>
            <person name="Zeng Q."/>
            <person name="Abouelleil A."/>
            <person name="Aftuck L."/>
            <person name="Bessette D."/>
            <person name="Brown A."/>
            <person name="FitzGerald M."/>
            <person name="Lui A."/>
            <person name="Macdonald J.P."/>
            <person name="Priest M."/>
            <person name="Orbach M.J."/>
            <person name="Galgiani J.N."/>
            <person name="Kirkland T.N."/>
            <person name="Cole G.T."/>
            <person name="Birren B.W."/>
            <person name="Henn M.R."/>
            <person name="Taylor J.W."/>
            <person name="Rounsley S.D."/>
        </authorList>
    </citation>
    <scope>NUCLEOTIDE SEQUENCE [LARGE SCALE GENOMIC DNA]</scope>
    <source>
        <strain evidence="2">RMSCC 2394</strain>
    </source>
</reference>
<gene>
    <name evidence="1" type="ORF">CIRG_00679</name>
</gene>
<proteinExistence type="predicted"/>
<organism evidence="1 2">
    <name type="scientific">Coccidioides immitis RMSCC 2394</name>
    <dbReference type="NCBI Taxonomy" id="404692"/>
    <lineage>
        <taxon>Eukaryota</taxon>
        <taxon>Fungi</taxon>
        <taxon>Dikarya</taxon>
        <taxon>Ascomycota</taxon>
        <taxon>Pezizomycotina</taxon>
        <taxon>Eurotiomycetes</taxon>
        <taxon>Eurotiomycetidae</taxon>
        <taxon>Onygenales</taxon>
        <taxon>Onygenaceae</taxon>
        <taxon>Coccidioides</taxon>
    </lineage>
</organism>
<evidence type="ECO:0000313" key="2">
    <source>
        <dbReference type="Proteomes" id="UP000054565"/>
    </source>
</evidence>
<dbReference type="AlphaFoldDB" id="A0A0J7ATB5"/>
<sequence>MAFCSQHTNDHRFSVALAARVWAALSMGLCNSSPSNSKADEAPVSPHPARK</sequence>
<dbReference type="EMBL" id="DS028093">
    <property type="protein sequence ID" value="KMP00537.1"/>
    <property type="molecule type" value="Genomic_DNA"/>
</dbReference>
<protein>
    <submittedName>
        <fullName evidence="1">Uncharacterized protein</fullName>
    </submittedName>
</protein>
<name>A0A0J7ATB5_COCIT</name>
<accession>A0A0J7ATB5</accession>
<dbReference type="Proteomes" id="UP000054565">
    <property type="component" value="Unassembled WGS sequence"/>
</dbReference>